<dbReference type="Proteomes" id="UP001222325">
    <property type="component" value="Unassembled WGS sequence"/>
</dbReference>
<sequence>MNYELTASRSRPSFNQLAISLSSFPAVLSHTSTLTPSFKQENHDRRTPNEFVLRDNLFDYQDPWNAIGVILGLEKEQVHSEELGDSCLPELLVDDHPGAPDEDVDEDASVQSALFSNTSSSNYSRGSSPINSTTHETFDLFADDVLSSFPLTPARSTLQAPYNDAFTSAITVDARRSPDQPTRHFTPNRDGADADLEPLTSLLHYSSSSPLSPVETNPRFSPDDCHDRPAREQTQTPSPVHRLPPSLPLRPSDPPPLPKFAKFPSPLETKCRTTHTFTPTSRHFKFLPRLSPKLERPVSLQSANHISPLGIVQLADVDQPPALPHLVSTQRPLENPRVECRDITEVNEATSHGRAKEQYLEESEHGKEGRGTKARQPEKFFGELCLFSDDMDDPESDD</sequence>
<feature type="compositionally biased region" description="Low complexity" evidence="1">
    <location>
        <begin position="198"/>
        <end position="213"/>
    </location>
</feature>
<feature type="region of interest" description="Disordered" evidence="1">
    <location>
        <begin position="90"/>
        <end position="109"/>
    </location>
</feature>
<organism evidence="2 3">
    <name type="scientific">Mycena belliarum</name>
    <dbReference type="NCBI Taxonomy" id="1033014"/>
    <lineage>
        <taxon>Eukaryota</taxon>
        <taxon>Fungi</taxon>
        <taxon>Dikarya</taxon>
        <taxon>Basidiomycota</taxon>
        <taxon>Agaricomycotina</taxon>
        <taxon>Agaricomycetes</taxon>
        <taxon>Agaricomycetidae</taxon>
        <taxon>Agaricales</taxon>
        <taxon>Marasmiineae</taxon>
        <taxon>Mycenaceae</taxon>
        <taxon>Mycena</taxon>
    </lineage>
</organism>
<feature type="region of interest" description="Disordered" evidence="1">
    <location>
        <begin position="347"/>
        <end position="398"/>
    </location>
</feature>
<protein>
    <submittedName>
        <fullName evidence="2">Uncharacterized protein</fullName>
    </submittedName>
</protein>
<dbReference type="AlphaFoldDB" id="A0AAD6TNV4"/>
<gene>
    <name evidence="2" type="ORF">B0H15DRAFT_956712</name>
</gene>
<dbReference type="EMBL" id="JARJCN010000102">
    <property type="protein sequence ID" value="KAJ7075142.1"/>
    <property type="molecule type" value="Genomic_DNA"/>
</dbReference>
<name>A0AAD6TNV4_9AGAR</name>
<reference evidence="2" key="1">
    <citation type="submission" date="2023-03" db="EMBL/GenBank/DDBJ databases">
        <title>Massive genome expansion in bonnet fungi (Mycena s.s.) driven by repeated elements and novel gene families across ecological guilds.</title>
        <authorList>
            <consortium name="Lawrence Berkeley National Laboratory"/>
            <person name="Harder C.B."/>
            <person name="Miyauchi S."/>
            <person name="Viragh M."/>
            <person name="Kuo A."/>
            <person name="Thoen E."/>
            <person name="Andreopoulos B."/>
            <person name="Lu D."/>
            <person name="Skrede I."/>
            <person name="Drula E."/>
            <person name="Henrissat B."/>
            <person name="Morin E."/>
            <person name="Kohler A."/>
            <person name="Barry K."/>
            <person name="LaButti K."/>
            <person name="Morin E."/>
            <person name="Salamov A."/>
            <person name="Lipzen A."/>
            <person name="Mereny Z."/>
            <person name="Hegedus B."/>
            <person name="Baldrian P."/>
            <person name="Stursova M."/>
            <person name="Weitz H."/>
            <person name="Taylor A."/>
            <person name="Grigoriev I.V."/>
            <person name="Nagy L.G."/>
            <person name="Martin F."/>
            <person name="Kauserud H."/>
        </authorList>
    </citation>
    <scope>NUCLEOTIDE SEQUENCE</scope>
    <source>
        <strain evidence="2">CBHHK173m</strain>
    </source>
</reference>
<comment type="caution">
    <text evidence="2">The sequence shown here is derived from an EMBL/GenBank/DDBJ whole genome shotgun (WGS) entry which is preliminary data.</text>
</comment>
<feature type="compositionally biased region" description="Basic and acidic residues" evidence="1">
    <location>
        <begin position="173"/>
        <end position="182"/>
    </location>
</feature>
<proteinExistence type="predicted"/>
<evidence type="ECO:0000256" key="1">
    <source>
        <dbReference type="SAM" id="MobiDB-lite"/>
    </source>
</evidence>
<evidence type="ECO:0000313" key="3">
    <source>
        <dbReference type="Proteomes" id="UP001222325"/>
    </source>
</evidence>
<feature type="compositionally biased region" description="Basic and acidic residues" evidence="1">
    <location>
        <begin position="354"/>
        <end position="381"/>
    </location>
</feature>
<feature type="compositionally biased region" description="Basic and acidic residues" evidence="1">
    <location>
        <begin position="221"/>
        <end position="231"/>
    </location>
</feature>
<feature type="region of interest" description="Disordered" evidence="1">
    <location>
        <begin position="169"/>
        <end position="254"/>
    </location>
</feature>
<accession>A0AAD6TNV4</accession>
<feature type="compositionally biased region" description="Acidic residues" evidence="1">
    <location>
        <begin position="389"/>
        <end position="398"/>
    </location>
</feature>
<evidence type="ECO:0000313" key="2">
    <source>
        <dbReference type="EMBL" id="KAJ7075142.1"/>
    </source>
</evidence>
<feature type="compositionally biased region" description="Pro residues" evidence="1">
    <location>
        <begin position="245"/>
        <end position="254"/>
    </location>
</feature>
<keyword evidence="3" id="KW-1185">Reference proteome</keyword>